<reference evidence="5" key="2">
    <citation type="submission" date="2021-04" db="EMBL/GenBank/DDBJ databases">
        <authorList>
            <person name="Gilroy R."/>
        </authorList>
    </citation>
    <scope>NUCLEOTIDE SEQUENCE</scope>
    <source>
        <strain evidence="5">23274</strain>
    </source>
</reference>
<sequence>MTFFSACNSQSQGTGGAPASANAPASVAGSGTRIVYINTDTLMNKYLFAVELNEKFLKKQEERRTELNVKAKSLDQEATEFQRKLENNGFLSEARAIDARDKLLVKQENLRRLQEDMIAEAAREQSELNKQLFDKLTNFLKVYNQERGFDIVLSTQLGGNVLFAVEGFDITNDVVKRLNEEYNKEKGQ</sequence>
<dbReference type="InterPro" id="IPR024930">
    <property type="entry name" value="Skp_dom_sf"/>
</dbReference>
<keyword evidence="3" id="KW-0175">Coiled coil</keyword>
<comment type="caution">
    <text evidence="5">The sequence shown here is derived from an EMBL/GenBank/DDBJ whole genome shotgun (WGS) entry which is preliminary data.</text>
</comment>
<evidence type="ECO:0000313" key="5">
    <source>
        <dbReference type="EMBL" id="HIX04429.1"/>
    </source>
</evidence>
<evidence type="ECO:0000313" key="6">
    <source>
        <dbReference type="Proteomes" id="UP000824202"/>
    </source>
</evidence>
<reference evidence="5" key="1">
    <citation type="journal article" date="2021" name="PeerJ">
        <title>Extensive microbial diversity within the chicken gut microbiome revealed by metagenomics and culture.</title>
        <authorList>
            <person name="Gilroy R."/>
            <person name="Ravi A."/>
            <person name="Getino M."/>
            <person name="Pursley I."/>
            <person name="Horton D.L."/>
            <person name="Alikhan N.F."/>
            <person name="Baker D."/>
            <person name="Gharbi K."/>
            <person name="Hall N."/>
            <person name="Watson M."/>
            <person name="Adriaenssens E.M."/>
            <person name="Foster-Nyarko E."/>
            <person name="Jarju S."/>
            <person name="Secka A."/>
            <person name="Antonio M."/>
            <person name="Oren A."/>
            <person name="Chaudhuri R.R."/>
            <person name="La Ragione R."/>
            <person name="Hildebrand F."/>
            <person name="Pallen M.J."/>
        </authorList>
    </citation>
    <scope>NUCLEOTIDE SEQUENCE</scope>
    <source>
        <strain evidence="5">23274</strain>
    </source>
</reference>
<dbReference type="Gene3D" id="3.30.910.20">
    <property type="entry name" value="Skp domain"/>
    <property type="match status" value="1"/>
</dbReference>
<dbReference type="Proteomes" id="UP000824202">
    <property type="component" value="Unassembled WGS sequence"/>
</dbReference>
<dbReference type="InterPro" id="IPR005632">
    <property type="entry name" value="Chaperone_Skp"/>
</dbReference>
<dbReference type="GO" id="GO:0050821">
    <property type="term" value="P:protein stabilization"/>
    <property type="evidence" value="ECO:0007669"/>
    <property type="project" value="TreeGrafter"/>
</dbReference>
<dbReference type="EMBL" id="DXFT01000197">
    <property type="protein sequence ID" value="HIX04429.1"/>
    <property type="molecule type" value="Genomic_DNA"/>
</dbReference>
<proteinExistence type="inferred from homology"/>
<feature type="coiled-coil region" evidence="3">
    <location>
        <begin position="57"/>
        <end position="131"/>
    </location>
</feature>
<feature type="region of interest" description="Disordered" evidence="4">
    <location>
        <begin position="1"/>
        <end position="26"/>
    </location>
</feature>
<name>A0A9D1V1R7_9BACT</name>
<dbReference type="GO" id="GO:0005829">
    <property type="term" value="C:cytosol"/>
    <property type="evidence" value="ECO:0007669"/>
    <property type="project" value="TreeGrafter"/>
</dbReference>
<dbReference type="AlphaFoldDB" id="A0A9D1V1R7"/>
<evidence type="ECO:0000256" key="1">
    <source>
        <dbReference type="ARBA" id="ARBA00009091"/>
    </source>
</evidence>
<dbReference type="GO" id="GO:0051082">
    <property type="term" value="F:unfolded protein binding"/>
    <property type="evidence" value="ECO:0007669"/>
    <property type="project" value="InterPro"/>
</dbReference>
<dbReference type="SMART" id="SM00935">
    <property type="entry name" value="OmpH"/>
    <property type="match status" value="1"/>
</dbReference>
<feature type="compositionally biased region" description="Polar residues" evidence="4">
    <location>
        <begin position="1"/>
        <end position="12"/>
    </location>
</feature>
<dbReference type="Pfam" id="PF03938">
    <property type="entry name" value="OmpH"/>
    <property type="match status" value="1"/>
</dbReference>
<evidence type="ECO:0000256" key="3">
    <source>
        <dbReference type="SAM" id="Coils"/>
    </source>
</evidence>
<accession>A0A9D1V1R7</accession>
<gene>
    <name evidence="5" type="ORF">H9863_10010</name>
</gene>
<dbReference type="PANTHER" id="PTHR35089">
    <property type="entry name" value="CHAPERONE PROTEIN SKP"/>
    <property type="match status" value="1"/>
</dbReference>
<evidence type="ECO:0000256" key="4">
    <source>
        <dbReference type="SAM" id="MobiDB-lite"/>
    </source>
</evidence>
<keyword evidence="2" id="KW-0732">Signal</keyword>
<feature type="compositionally biased region" description="Low complexity" evidence="4">
    <location>
        <begin position="17"/>
        <end position="26"/>
    </location>
</feature>
<organism evidence="5 6">
    <name type="scientific">Candidatus Odoribacter faecigallinarum</name>
    <dbReference type="NCBI Taxonomy" id="2838706"/>
    <lineage>
        <taxon>Bacteria</taxon>
        <taxon>Pseudomonadati</taxon>
        <taxon>Bacteroidota</taxon>
        <taxon>Bacteroidia</taxon>
        <taxon>Bacteroidales</taxon>
        <taxon>Odoribacteraceae</taxon>
        <taxon>Odoribacter</taxon>
    </lineage>
</organism>
<comment type="similarity">
    <text evidence="1">Belongs to the Skp family.</text>
</comment>
<evidence type="ECO:0000256" key="2">
    <source>
        <dbReference type="ARBA" id="ARBA00022729"/>
    </source>
</evidence>
<protein>
    <submittedName>
        <fullName evidence="5">OmpH family outer membrane protein</fullName>
    </submittedName>
</protein>
<dbReference type="SUPFAM" id="SSF111384">
    <property type="entry name" value="OmpH-like"/>
    <property type="match status" value="1"/>
</dbReference>
<dbReference type="PANTHER" id="PTHR35089:SF1">
    <property type="entry name" value="CHAPERONE PROTEIN SKP"/>
    <property type="match status" value="1"/>
</dbReference>